<protein>
    <recommendedName>
        <fullName evidence="4">DUF4410 domain-containing protein</fullName>
    </recommendedName>
</protein>
<reference evidence="2 3" key="1">
    <citation type="submission" date="2020-08" db="EMBL/GenBank/DDBJ databases">
        <title>Novel species isolated from subtropical streams in China.</title>
        <authorList>
            <person name="Lu H."/>
        </authorList>
    </citation>
    <scope>NUCLEOTIDE SEQUENCE [LARGE SCALE GENOMIC DNA]</scope>
    <source>
        <strain evidence="2 3">CY18W</strain>
    </source>
</reference>
<evidence type="ECO:0000313" key="3">
    <source>
        <dbReference type="Proteomes" id="UP000650424"/>
    </source>
</evidence>
<dbReference type="EMBL" id="JACOGF010000015">
    <property type="protein sequence ID" value="MBC3920322.1"/>
    <property type="molecule type" value="Genomic_DNA"/>
</dbReference>
<sequence>MKYIRWTTFAVLIAALHLTAGAEEMPYQVDQQNVRVVANFRHPAQETANMLVTLLKEDGFSPRREVLQAGILVFADGAGPSIKATKQYKGDTVVRYGISVVPSGDGCTVRVSMQMSTLGRDKRGKDKMFDVTHDNSELALSLELGILERLGQRLPATGLPATGLPATGLPANE</sequence>
<gene>
    <name evidence="2" type="ORF">H8L32_22855</name>
</gene>
<evidence type="ECO:0000256" key="1">
    <source>
        <dbReference type="SAM" id="SignalP"/>
    </source>
</evidence>
<name>A0ABR6ZWR6_9BURK</name>
<feature type="signal peptide" evidence="1">
    <location>
        <begin position="1"/>
        <end position="22"/>
    </location>
</feature>
<keyword evidence="1" id="KW-0732">Signal</keyword>
<comment type="caution">
    <text evidence="2">The sequence shown here is derived from an EMBL/GenBank/DDBJ whole genome shotgun (WGS) entry which is preliminary data.</text>
</comment>
<organism evidence="2 3">
    <name type="scientific">Undibacterium hunanense</name>
    <dbReference type="NCBI Taxonomy" id="2762292"/>
    <lineage>
        <taxon>Bacteria</taxon>
        <taxon>Pseudomonadati</taxon>
        <taxon>Pseudomonadota</taxon>
        <taxon>Betaproteobacteria</taxon>
        <taxon>Burkholderiales</taxon>
        <taxon>Oxalobacteraceae</taxon>
        <taxon>Undibacterium</taxon>
    </lineage>
</organism>
<keyword evidence="3" id="KW-1185">Reference proteome</keyword>
<dbReference type="Proteomes" id="UP000650424">
    <property type="component" value="Unassembled WGS sequence"/>
</dbReference>
<proteinExistence type="predicted"/>
<evidence type="ECO:0008006" key="4">
    <source>
        <dbReference type="Google" id="ProtNLM"/>
    </source>
</evidence>
<dbReference type="RefSeq" id="WP_186949762.1">
    <property type="nucleotide sequence ID" value="NZ_JACOGF010000015.1"/>
</dbReference>
<accession>A0ABR6ZWR6</accession>
<feature type="chain" id="PRO_5046814454" description="DUF4410 domain-containing protein" evidence="1">
    <location>
        <begin position="23"/>
        <end position="173"/>
    </location>
</feature>
<evidence type="ECO:0000313" key="2">
    <source>
        <dbReference type="EMBL" id="MBC3920322.1"/>
    </source>
</evidence>